<evidence type="ECO:0000313" key="1">
    <source>
        <dbReference type="EMBL" id="ADO47869.1"/>
    </source>
</evidence>
<evidence type="ECO:0000313" key="2">
    <source>
        <dbReference type="Proteomes" id="UP000006872"/>
    </source>
</evidence>
<gene>
    <name evidence="1" type="ordered locus">Entcl_1608</name>
</gene>
<dbReference type="AlphaFoldDB" id="E3GCT9"/>
<protein>
    <submittedName>
        <fullName evidence="1">Uncharacterized protein</fullName>
    </submittedName>
</protein>
<organism evidence="1 2">
    <name type="scientific">Enterobacter lignolyticus (strain SCF1)</name>
    <dbReference type="NCBI Taxonomy" id="701347"/>
    <lineage>
        <taxon>Bacteria</taxon>
        <taxon>Pseudomonadati</taxon>
        <taxon>Pseudomonadota</taxon>
        <taxon>Gammaproteobacteria</taxon>
        <taxon>Enterobacterales</taxon>
        <taxon>Enterobacteriaceae</taxon>
        <taxon>Pluralibacter</taxon>
    </lineage>
</organism>
<dbReference type="eggNOG" id="ENOG5033KVQ">
    <property type="taxonomic scope" value="Bacteria"/>
</dbReference>
<reference evidence="2" key="1">
    <citation type="submission" date="2010-10" db="EMBL/GenBank/DDBJ databases">
        <title>Complete sequence of Enterobacter cloacae SCF1.</title>
        <authorList>
            <consortium name="US DOE Joint Genome Institute"/>
            <person name="Lucas S."/>
            <person name="Copeland A."/>
            <person name="Lapidus A."/>
            <person name="Cheng J.-F."/>
            <person name="Bruce D."/>
            <person name="Goodwin L."/>
            <person name="Pitluck S."/>
            <person name="Davenport K."/>
            <person name="Detter J.C."/>
            <person name="Han C."/>
            <person name="Tapia R."/>
            <person name="Land M."/>
            <person name="Hauser L."/>
            <person name="Chang Y.-J."/>
            <person name="Jeffries C."/>
            <person name="Kyrpides N."/>
            <person name="Ivanova N."/>
            <person name="Mikhailova N."/>
            <person name="DeAngelis K."/>
            <person name="Arkin A.P."/>
            <person name="Chivian D."/>
            <person name="Edwards B."/>
            <person name="Woo H."/>
            <person name="Hazen T.C."/>
            <person name="Woyke T."/>
        </authorList>
    </citation>
    <scope>NUCLEOTIDE SEQUENCE [LARGE SCALE GENOMIC DNA]</scope>
    <source>
        <strain evidence="2">SCF1</strain>
    </source>
</reference>
<name>E3GCT9_ENTLS</name>
<dbReference type="HOGENOM" id="CLU_1683455_0_0_6"/>
<dbReference type="EMBL" id="CP002272">
    <property type="protein sequence ID" value="ADO47869.1"/>
    <property type="molecule type" value="Genomic_DNA"/>
</dbReference>
<dbReference type="KEGG" id="esc:Entcl_1608"/>
<accession>E3GCT9</accession>
<reference evidence="1 2" key="2">
    <citation type="journal article" date="2011" name="Stand. Genomic Sci.">
        <title>Complete genome sequence of 'Enterobacter lignolyticus' SCF1.</title>
        <authorList>
            <person name="Deangelis K.M."/>
            <person name="D'Haeseleer P."/>
            <person name="Chivian D."/>
            <person name="Fortney J.L."/>
            <person name="Khudyakov J."/>
            <person name="Simmons B."/>
            <person name="Woo H."/>
            <person name="Arkin A.P."/>
            <person name="Davenport K.W."/>
            <person name="Goodwin L."/>
            <person name="Chen A."/>
            <person name="Ivanova N."/>
            <person name="Kyrpides N.C."/>
            <person name="Mavromatis K."/>
            <person name="Woyke T."/>
            <person name="Hazen T.C."/>
        </authorList>
    </citation>
    <scope>NUCLEOTIDE SEQUENCE [LARGE SCALE GENOMIC DNA]</scope>
    <source>
        <strain evidence="1 2">SCF1</strain>
    </source>
</reference>
<keyword evidence="2" id="KW-1185">Reference proteome</keyword>
<proteinExistence type="predicted"/>
<dbReference type="STRING" id="701347.Entcl_1608"/>
<sequence>MRQYNIKWLIFICFLVVLSVLATWLLQNWQRSHFDCTGDLLVQYPDSNSNISIRYSFDGSRGVALLRGEITTADGRTEAVNQNVWFTFTRKGNDYFLHSQTAVSSTGEKTVSPLLLDTLPDFYLRANTPFYLSIVRLNSDTWQFYTSRSPSIFCRR</sequence>
<dbReference type="Proteomes" id="UP000006872">
    <property type="component" value="Chromosome"/>
</dbReference>